<dbReference type="PANTHER" id="PTHR31956:SF1">
    <property type="entry name" value="NON-SPECIFIC PHOSPHOLIPASE C1"/>
    <property type="match status" value="1"/>
</dbReference>
<name>A0A8T2RER9_CERRI</name>
<evidence type="ECO:0000313" key="4">
    <source>
        <dbReference type="Proteomes" id="UP000825935"/>
    </source>
</evidence>
<evidence type="ECO:0000256" key="1">
    <source>
        <dbReference type="ARBA" id="ARBA00009717"/>
    </source>
</evidence>
<dbReference type="OMA" id="ETMIVIT"/>
<sequence>MKREMQDALRPWRSRFLVTLLILDICFLGWQHQALTVYASTEHGNLNMRKTAAMSGPIRTVVVLVLENRSFDHMLGWMRRLMPELDGVTGSESNPLSLTDAGSPRILFSDGSEFVDPDPGHSFQAMKAQIFGSEPERTAPDGAAVRAPPPPMSGFAAQAESMQQNLSATVMSGFRPEVIPVYAALAQEFAVCDRWFASVPSSTQPNRLYIHSATSYGATSNEASKLTAGYPQRTIFDDLSEAGLSFGIYYQNVPSVLFYRSLRQLKYINRFLPYGLWFKRHARTGSLPNYVVIEPRYFDLPGFHANDDHPSHDVSEGQKLVKEVYETLRSSPQWNQTLLIITYDEHGGFFDHVPTPVNGVPSPDDIVGPPPFNFTFHRLGVRVPTMLISPWINKGTVLHEPVNGPTPSSQFEHSSIPATVRKLFNLPSGFLSNRDAWAASFEHLFYERTTPRTDCAEVLPNSPWSLRHAPPDGNRTTSEFQQELIELAAAVNGPRFLKAESVAIAKQSVRAANAFVESAMTRFIRIGRKAARAGMDAAMLIQAIA</sequence>
<reference evidence="3" key="1">
    <citation type="submission" date="2021-08" db="EMBL/GenBank/DDBJ databases">
        <title>WGS assembly of Ceratopteris richardii.</title>
        <authorList>
            <person name="Marchant D.B."/>
            <person name="Chen G."/>
            <person name="Jenkins J."/>
            <person name="Shu S."/>
            <person name="Leebens-Mack J."/>
            <person name="Grimwood J."/>
            <person name="Schmutz J."/>
            <person name="Soltis P."/>
            <person name="Soltis D."/>
            <person name="Chen Z.-H."/>
        </authorList>
    </citation>
    <scope>NUCLEOTIDE SEQUENCE</scope>
    <source>
        <strain evidence="3">Whitten #5841</strain>
        <tissue evidence="3">Leaf</tissue>
    </source>
</reference>
<evidence type="ECO:0000313" key="3">
    <source>
        <dbReference type="EMBL" id="KAH7294391.1"/>
    </source>
</evidence>
<protein>
    <recommendedName>
        <fullName evidence="5">Phospholipase C</fullName>
    </recommendedName>
</protein>
<dbReference type="InterPro" id="IPR017850">
    <property type="entry name" value="Alkaline_phosphatase_core_sf"/>
</dbReference>
<dbReference type="Proteomes" id="UP000825935">
    <property type="component" value="Chromosome 28"/>
</dbReference>
<dbReference type="PANTHER" id="PTHR31956">
    <property type="entry name" value="NON-SPECIFIC PHOSPHOLIPASE C4-RELATED"/>
    <property type="match status" value="1"/>
</dbReference>
<evidence type="ECO:0008006" key="5">
    <source>
        <dbReference type="Google" id="ProtNLM"/>
    </source>
</evidence>
<dbReference type="InterPro" id="IPR007312">
    <property type="entry name" value="Phosphoesterase"/>
</dbReference>
<comment type="similarity">
    <text evidence="1">Belongs to the bacterial phospholipase C family.</text>
</comment>
<dbReference type="FunFam" id="3.40.720.10:FF:000011">
    <property type="entry name" value="Non-specific phospholipase C1"/>
    <property type="match status" value="1"/>
</dbReference>
<dbReference type="GO" id="GO:0009395">
    <property type="term" value="P:phospholipid catabolic process"/>
    <property type="evidence" value="ECO:0007669"/>
    <property type="project" value="TreeGrafter"/>
</dbReference>
<dbReference type="AlphaFoldDB" id="A0A8T2RER9"/>
<keyword evidence="2" id="KW-0378">Hydrolase</keyword>
<dbReference type="OrthoDB" id="5135119at2759"/>
<proteinExistence type="inferred from homology"/>
<dbReference type="GO" id="GO:0042578">
    <property type="term" value="F:phosphoric ester hydrolase activity"/>
    <property type="evidence" value="ECO:0007669"/>
    <property type="project" value="UniProtKB-ARBA"/>
</dbReference>
<organism evidence="3 4">
    <name type="scientific">Ceratopteris richardii</name>
    <name type="common">Triangle waterfern</name>
    <dbReference type="NCBI Taxonomy" id="49495"/>
    <lineage>
        <taxon>Eukaryota</taxon>
        <taxon>Viridiplantae</taxon>
        <taxon>Streptophyta</taxon>
        <taxon>Embryophyta</taxon>
        <taxon>Tracheophyta</taxon>
        <taxon>Polypodiopsida</taxon>
        <taxon>Polypodiidae</taxon>
        <taxon>Polypodiales</taxon>
        <taxon>Pteridineae</taxon>
        <taxon>Pteridaceae</taxon>
        <taxon>Parkerioideae</taxon>
        <taxon>Ceratopteris</taxon>
    </lineage>
</organism>
<accession>A0A8T2RER9</accession>
<dbReference type="SUPFAM" id="SSF53649">
    <property type="entry name" value="Alkaline phosphatase-like"/>
    <property type="match status" value="1"/>
</dbReference>
<keyword evidence="4" id="KW-1185">Reference proteome</keyword>
<gene>
    <name evidence="3" type="ORF">KP509_28G069100</name>
</gene>
<dbReference type="Gene3D" id="3.40.720.10">
    <property type="entry name" value="Alkaline Phosphatase, subunit A"/>
    <property type="match status" value="2"/>
</dbReference>
<comment type="caution">
    <text evidence="3">The sequence shown here is derived from an EMBL/GenBank/DDBJ whole genome shotgun (WGS) entry which is preliminary data.</text>
</comment>
<dbReference type="EMBL" id="CM035433">
    <property type="protein sequence ID" value="KAH7294391.1"/>
    <property type="molecule type" value="Genomic_DNA"/>
</dbReference>
<evidence type="ECO:0000256" key="2">
    <source>
        <dbReference type="ARBA" id="ARBA00022801"/>
    </source>
</evidence>
<dbReference type="Pfam" id="PF04185">
    <property type="entry name" value="Phosphoesterase"/>
    <property type="match status" value="1"/>
</dbReference>